<name>A0ABX1J569_9PSEU</name>
<evidence type="ECO:0000313" key="2">
    <source>
        <dbReference type="Proteomes" id="UP000715441"/>
    </source>
</evidence>
<accession>A0ABX1J569</accession>
<proteinExistence type="predicted"/>
<dbReference type="RefSeq" id="WP_168517386.1">
    <property type="nucleotide sequence ID" value="NZ_JAAXLS010000012.1"/>
</dbReference>
<dbReference type="Proteomes" id="UP000715441">
    <property type="component" value="Unassembled WGS sequence"/>
</dbReference>
<organism evidence="1 2">
    <name type="scientific">Amycolatopsis acididurans</name>
    <dbReference type="NCBI Taxonomy" id="2724524"/>
    <lineage>
        <taxon>Bacteria</taxon>
        <taxon>Bacillati</taxon>
        <taxon>Actinomycetota</taxon>
        <taxon>Actinomycetes</taxon>
        <taxon>Pseudonocardiales</taxon>
        <taxon>Pseudonocardiaceae</taxon>
        <taxon>Amycolatopsis</taxon>
    </lineage>
</organism>
<protein>
    <submittedName>
        <fullName evidence="1">Uncharacterized protein</fullName>
    </submittedName>
</protein>
<gene>
    <name evidence="1" type="ORF">HFP15_18800</name>
</gene>
<sequence length="175" mass="19291">MAGSRFDSPFTGGTTWDVAGHTVVGVIEPAMIPVLRRGSESVIDTATDRITGYEWGDALGPWDGFELRDPLVWRASQRSLIDALREGVAEVDAELTRCIRDTHTAFLGELPVLGGLVQLGTAEQVEVWLHALYDHHLLACEIVGKPETEPTLALWCHHTMTKINEAAEKARPPRR</sequence>
<evidence type="ECO:0000313" key="1">
    <source>
        <dbReference type="EMBL" id="NKQ54936.1"/>
    </source>
</evidence>
<keyword evidence="2" id="KW-1185">Reference proteome</keyword>
<comment type="caution">
    <text evidence="1">The sequence shown here is derived from an EMBL/GenBank/DDBJ whole genome shotgun (WGS) entry which is preliminary data.</text>
</comment>
<dbReference type="EMBL" id="JAAXLS010000012">
    <property type="protein sequence ID" value="NKQ54936.1"/>
    <property type="molecule type" value="Genomic_DNA"/>
</dbReference>
<reference evidence="1 2" key="1">
    <citation type="submission" date="2020-04" db="EMBL/GenBank/DDBJ databases">
        <title>Novel species.</title>
        <authorList>
            <person name="Teo W.F.A."/>
            <person name="Lipun K."/>
            <person name="Srisuk N."/>
            <person name="Duangmal K."/>
        </authorList>
    </citation>
    <scope>NUCLEOTIDE SEQUENCE [LARGE SCALE GENOMIC DNA]</scope>
    <source>
        <strain evidence="1 2">K13G38</strain>
    </source>
</reference>